<comment type="subcellular location">
    <subcellularLocation>
        <location evidence="1">Secreted</location>
    </subcellularLocation>
</comment>
<reference evidence="12 13" key="1">
    <citation type="submission" date="2022-12" db="EMBL/GenBank/DDBJ databases">
        <title>Genomic features and morphological characterization of a novel Knufia sp. strain isolated from spacecraft assembly facility.</title>
        <authorList>
            <person name="Teixeira M."/>
            <person name="Chander A.M."/>
            <person name="Stajich J.E."/>
            <person name="Venkateswaran K."/>
        </authorList>
    </citation>
    <scope>NUCLEOTIDE SEQUENCE [LARGE SCALE GENOMIC DNA]</scope>
    <source>
        <strain evidence="12 13">FJI-L2-BK-P2</strain>
    </source>
</reference>
<evidence type="ECO:0000256" key="2">
    <source>
        <dbReference type="ARBA" id="ARBA00013091"/>
    </source>
</evidence>
<evidence type="ECO:0000256" key="7">
    <source>
        <dbReference type="ARBA" id="ARBA00023277"/>
    </source>
</evidence>
<accession>A0AAN8IJ17</accession>
<feature type="signal peptide" evidence="11">
    <location>
        <begin position="1"/>
        <end position="21"/>
    </location>
</feature>
<keyword evidence="8" id="KW-0624">Polysaccharide degradation</keyword>
<evidence type="ECO:0000256" key="4">
    <source>
        <dbReference type="ARBA" id="ARBA00022651"/>
    </source>
</evidence>
<evidence type="ECO:0000256" key="1">
    <source>
        <dbReference type="ARBA" id="ARBA00004613"/>
    </source>
</evidence>
<keyword evidence="7" id="KW-0119">Carbohydrate metabolism</keyword>
<comment type="catalytic activity">
    <reaction evidence="9">
        <text>feruloyl-polysaccharide + H2O = ferulate + polysaccharide.</text>
        <dbReference type="EC" id="3.1.1.73"/>
    </reaction>
</comment>
<name>A0AAN8IJ17_9EURO</name>
<keyword evidence="3" id="KW-0964">Secreted</keyword>
<dbReference type="GO" id="GO:0045493">
    <property type="term" value="P:xylan catabolic process"/>
    <property type="evidence" value="ECO:0007669"/>
    <property type="project" value="UniProtKB-KW"/>
</dbReference>
<dbReference type="InterPro" id="IPR043595">
    <property type="entry name" value="FaeB/C/D"/>
</dbReference>
<evidence type="ECO:0000256" key="9">
    <source>
        <dbReference type="ARBA" id="ARBA00034075"/>
    </source>
</evidence>
<evidence type="ECO:0000256" key="6">
    <source>
        <dbReference type="ARBA" id="ARBA00022801"/>
    </source>
</evidence>
<proteinExistence type="predicted"/>
<evidence type="ECO:0000256" key="11">
    <source>
        <dbReference type="SAM" id="SignalP"/>
    </source>
</evidence>
<dbReference type="AlphaFoldDB" id="A0AAN8IJ17"/>
<feature type="region of interest" description="Disordered" evidence="10">
    <location>
        <begin position="24"/>
        <end position="51"/>
    </location>
</feature>
<feature type="chain" id="PRO_5043019258" description="feruloyl esterase" evidence="11">
    <location>
        <begin position="22"/>
        <end position="341"/>
    </location>
</feature>
<evidence type="ECO:0000256" key="5">
    <source>
        <dbReference type="ARBA" id="ARBA00022729"/>
    </source>
</evidence>
<keyword evidence="13" id="KW-1185">Reference proteome</keyword>
<keyword evidence="6" id="KW-0378">Hydrolase</keyword>
<sequence>MPSQLKAILTTLLLLTTSSLASLSPHLSPPTPGCSGTPHPPGFHDTTTTPPIHSGNLTRTYAIYIPPSYAANPHHPHPLILDYHGNNGNPLNQYNNSRYFDIDTPLGQGQSYIAVYPAGMNGSWQSAPYAVEGVDDVRFTGDLLDHLRREYCIDTTRIYASGKSNGGGFVDYLACSDVGDQFAAFAMSSAALYSDKGVAQCNNSKPRAILESHGGNDSTISYLGGPRSGGFLPDVREWIGWWAVRDGCAADCEDCKEVEGENGYEVLRYDCGGLEDVVVHYEVFELGHCWPSSTGENSDSARSYCGDRSLDFTSVVLEFFGRWRLGSGGVEMAEGWRGWRT</sequence>
<comment type="caution">
    <text evidence="12">The sequence shown here is derived from an EMBL/GenBank/DDBJ whole genome shotgun (WGS) entry which is preliminary data.</text>
</comment>
<dbReference type="PANTHER" id="PTHR38050:SF2">
    <property type="entry name" value="FERULOYL ESTERASE C-RELATED"/>
    <property type="match status" value="1"/>
</dbReference>
<keyword evidence="5 11" id="KW-0732">Signal</keyword>
<evidence type="ECO:0000256" key="3">
    <source>
        <dbReference type="ARBA" id="ARBA00022525"/>
    </source>
</evidence>
<dbReference type="PANTHER" id="PTHR38050">
    <property type="match status" value="1"/>
</dbReference>
<dbReference type="Gene3D" id="3.40.50.1820">
    <property type="entry name" value="alpha/beta hydrolase"/>
    <property type="match status" value="1"/>
</dbReference>
<evidence type="ECO:0000313" key="13">
    <source>
        <dbReference type="Proteomes" id="UP001316803"/>
    </source>
</evidence>
<dbReference type="GO" id="GO:0005576">
    <property type="term" value="C:extracellular region"/>
    <property type="evidence" value="ECO:0007669"/>
    <property type="project" value="UniProtKB-SubCell"/>
</dbReference>
<organism evidence="12 13">
    <name type="scientific">Knufia fluminis</name>
    <dbReference type="NCBI Taxonomy" id="191047"/>
    <lineage>
        <taxon>Eukaryota</taxon>
        <taxon>Fungi</taxon>
        <taxon>Dikarya</taxon>
        <taxon>Ascomycota</taxon>
        <taxon>Pezizomycotina</taxon>
        <taxon>Eurotiomycetes</taxon>
        <taxon>Chaetothyriomycetidae</taxon>
        <taxon>Chaetothyriales</taxon>
        <taxon>Trichomeriaceae</taxon>
        <taxon>Knufia</taxon>
    </lineage>
</organism>
<gene>
    <name evidence="12" type="ORF">OHC33_009269</name>
</gene>
<dbReference type="EC" id="3.1.1.73" evidence="2"/>
<dbReference type="Proteomes" id="UP001316803">
    <property type="component" value="Unassembled WGS sequence"/>
</dbReference>
<dbReference type="SUPFAM" id="SSF53474">
    <property type="entry name" value="alpha/beta-Hydrolases"/>
    <property type="match status" value="1"/>
</dbReference>
<keyword evidence="4" id="KW-0858">Xylan degradation</keyword>
<dbReference type="InterPro" id="IPR029058">
    <property type="entry name" value="AB_hydrolase_fold"/>
</dbReference>
<evidence type="ECO:0000256" key="10">
    <source>
        <dbReference type="SAM" id="MobiDB-lite"/>
    </source>
</evidence>
<evidence type="ECO:0000313" key="12">
    <source>
        <dbReference type="EMBL" id="KAK5949672.1"/>
    </source>
</evidence>
<protein>
    <recommendedName>
        <fullName evidence="2">feruloyl esterase</fullName>
        <ecNumber evidence="2">3.1.1.73</ecNumber>
    </recommendedName>
</protein>
<dbReference type="EMBL" id="JAKLMC020000033">
    <property type="protein sequence ID" value="KAK5949672.1"/>
    <property type="molecule type" value="Genomic_DNA"/>
</dbReference>
<dbReference type="GO" id="GO:0030600">
    <property type="term" value="F:feruloyl esterase activity"/>
    <property type="evidence" value="ECO:0007669"/>
    <property type="project" value="UniProtKB-EC"/>
</dbReference>
<evidence type="ECO:0000256" key="8">
    <source>
        <dbReference type="ARBA" id="ARBA00023326"/>
    </source>
</evidence>